<dbReference type="RefSeq" id="WP_284338321.1">
    <property type="nucleotide sequence ID" value="NZ_BSNS01000001.1"/>
</dbReference>
<comment type="caution">
    <text evidence="4">The sequence shown here is derived from an EMBL/GenBank/DDBJ whole genome shotgun (WGS) entry which is preliminary data.</text>
</comment>
<dbReference type="Proteomes" id="UP001156691">
    <property type="component" value="Unassembled WGS sequence"/>
</dbReference>
<dbReference type="InterPro" id="IPR050832">
    <property type="entry name" value="Bact_Acetyltransf"/>
</dbReference>
<gene>
    <name evidence="4" type="ORF">GCM10010862_01110</name>
</gene>
<evidence type="ECO:0000259" key="3">
    <source>
        <dbReference type="PROSITE" id="PS51186"/>
    </source>
</evidence>
<reference evidence="5" key="1">
    <citation type="journal article" date="2019" name="Int. J. Syst. Evol. Microbiol.">
        <title>The Global Catalogue of Microorganisms (GCM) 10K type strain sequencing project: providing services to taxonomists for standard genome sequencing and annotation.</title>
        <authorList>
            <consortium name="The Broad Institute Genomics Platform"/>
            <consortium name="The Broad Institute Genome Sequencing Center for Infectious Disease"/>
            <person name="Wu L."/>
            <person name="Ma J."/>
        </authorList>
    </citation>
    <scope>NUCLEOTIDE SEQUENCE [LARGE SCALE GENOMIC DNA]</scope>
    <source>
        <strain evidence="5">NBRC 112416</strain>
    </source>
</reference>
<evidence type="ECO:0000313" key="4">
    <source>
        <dbReference type="EMBL" id="GLQ52853.1"/>
    </source>
</evidence>
<dbReference type="PANTHER" id="PTHR43877">
    <property type="entry name" value="AMINOALKYLPHOSPHONATE N-ACETYLTRANSFERASE-RELATED-RELATED"/>
    <property type="match status" value="1"/>
</dbReference>
<proteinExistence type="predicted"/>
<dbReference type="PANTHER" id="PTHR43877:SF2">
    <property type="entry name" value="AMINOALKYLPHOSPHONATE N-ACETYLTRANSFERASE-RELATED"/>
    <property type="match status" value="1"/>
</dbReference>
<dbReference type="InterPro" id="IPR016181">
    <property type="entry name" value="Acyl_CoA_acyltransferase"/>
</dbReference>
<dbReference type="Gene3D" id="3.40.630.30">
    <property type="match status" value="1"/>
</dbReference>
<dbReference type="Pfam" id="PF00583">
    <property type="entry name" value="Acetyltransf_1"/>
    <property type="match status" value="1"/>
</dbReference>
<dbReference type="InterPro" id="IPR000182">
    <property type="entry name" value="GNAT_dom"/>
</dbReference>
<keyword evidence="5" id="KW-1185">Reference proteome</keyword>
<sequence length="153" mass="16759">MTTLVFRDATPADIPAILAICDAGAAEGPRDVDPSTYTDPRYRAAFDAIAADPNHRLVAVESEGEVIATLQLSFLPGLSRLGMWRCVLENVHVRADRRGGGIGSKMVTWAIEEARARGAGMMQLTSNKVRTNAHRFYRALGFEQSHEGFKLML</sequence>
<dbReference type="PROSITE" id="PS51186">
    <property type="entry name" value="GNAT"/>
    <property type="match status" value="1"/>
</dbReference>
<evidence type="ECO:0000313" key="5">
    <source>
        <dbReference type="Proteomes" id="UP001156691"/>
    </source>
</evidence>
<dbReference type="CDD" id="cd04301">
    <property type="entry name" value="NAT_SF"/>
    <property type="match status" value="1"/>
</dbReference>
<dbReference type="SUPFAM" id="SSF55729">
    <property type="entry name" value="Acyl-CoA N-acyltransferases (Nat)"/>
    <property type="match status" value="1"/>
</dbReference>
<evidence type="ECO:0000256" key="1">
    <source>
        <dbReference type="ARBA" id="ARBA00022679"/>
    </source>
</evidence>
<keyword evidence="2" id="KW-0012">Acyltransferase</keyword>
<keyword evidence="1" id="KW-0808">Transferase</keyword>
<protein>
    <submittedName>
        <fullName evidence="4">Acetyltransferase</fullName>
    </submittedName>
</protein>
<accession>A0ABQ5VZH7</accession>
<name>A0ABQ5VZH7_9HYPH</name>
<evidence type="ECO:0000256" key="2">
    <source>
        <dbReference type="ARBA" id="ARBA00023315"/>
    </source>
</evidence>
<organism evidence="4 5">
    <name type="scientific">Devosia nitrariae</name>
    <dbReference type="NCBI Taxonomy" id="2071872"/>
    <lineage>
        <taxon>Bacteria</taxon>
        <taxon>Pseudomonadati</taxon>
        <taxon>Pseudomonadota</taxon>
        <taxon>Alphaproteobacteria</taxon>
        <taxon>Hyphomicrobiales</taxon>
        <taxon>Devosiaceae</taxon>
        <taxon>Devosia</taxon>
    </lineage>
</organism>
<dbReference type="EMBL" id="BSNS01000001">
    <property type="protein sequence ID" value="GLQ52853.1"/>
    <property type="molecule type" value="Genomic_DNA"/>
</dbReference>
<feature type="domain" description="N-acetyltransferase" evidence="3">
    <location>
        <begin position="4"/>
        <end position="153"/>
    </location>
</feature>